<evidence type="ECO:0000313" key="3">
    <source>
        <dbReference type="Proteomes" id="UP000053097"/>
    </source>
</evidence>
<dbReference type="AlphaFoldDB" id="A0A026VYL4"/>
<name>A0A026VYL4_OOCBI</name>
<proteinExistence type="predicted"/>
<reference evidence="2 3" key="1">
    <citation type="journal article" date="2014" name="Curr. Biol.">
        <title>The genome of the clonal raider ant Cerapachys biroi.</title>
        <authorList>
            <person name="Oxley P.R."/>
            <person name="Ji L."/>
            <person name="Fetter-Pruneda I."/>
            <person name="McKenzie S.K."/>
            <person name="Li C."/>
            <person name="Hu H."/>
            <person name="Zhang G."/>
            <person name="Kronauer D.J."/>
        </authorList>
    </citation>
    <scope>NUCLEOTIDE SEQUENCE [LARGE SCALE GENOMIC DNA]</scope>
</reference>
<evidence type="ECO:0000313" key="2">
    <source>
        <dbReference type="EMBL" id="EZA48546.1"/>
    </source>
</evidence>
<accession>A0A026VYL4</accession>
<dbReference type="Proteomes" id="UP000053097">
    <property type="component" value="Unassembled WGS sequence"/>
</dbReference>
<dbReference type="EMBL" id="KK107602">
    <property type="protein sequence ID" value="EZA48546.1"/>
    <property type="molecule type" value="Genomic_DNA"/>
</dbReference>
<sequence length="200" mass="22595">MHTRGRASHMPQGETPDFGWDQKPAIVRYEWLSRRTFPYPRLADAGAESPDERGGCIVQQRRAREFGIDGPVAFTCIFHLSYRGVTLPGSTYNPPSNQRTPSNDVTGSRRLPLAASYRRGREPATVAAVVFYYFTYLPYERRRDGDGGGGDACAPFPYTRPGGRSPRSYLRHENATPTIFLLFRRRRCHRAPRLLGEDSG</sequence>
<feature type="region of interest" description="Disordered" evidence="1">
    <location>
        <begin position="89"/>
        <end position="108"/>
    </location>
</feature>
<keyword evidence="3" id="KW-1185">Reference proteome</keyword>
<organism evidence="2 3">
    <name type="scientific">Ooceraea biroi</name>
    <name type="common">Clonal raider ant</name>
    <name type="synonym">Cerapachys biroi</name>
    <dbReference type="NCBI Taxonomy" id="2015173"/>
    <lineage>
        <taxon>Eukaryota</taxon>
        <taxon>Metazoa</taxon>
        <taxon>Ecdysozoa</taxon>
        <taxon>Arthropoda</taxon>
        <taxon>Hexapoda</taxon>
        <taxon>Insecta</taxon>
        <taxon>Pterygota</taxon>
        <taxon>Neoptera</taxon>
        <taxon>Endopterygota</taxon>
        <taxon>Hymenoptera</taxon>
        <taxon>Apocrita</taxon>
        <taxon>Aculeata</taxon>
        <taxon>Formicoidea</taxon>
        <taxon>Formicidae</taxon>
        <taxon>Dorylinae</taxon>
        <taxon>Ooceraea</taxon>
    </lineage>
</organism>
<evidence type="ECO:0000256" key="1">
    <source>
        <dbReference type="SAM" id="MobiDB-lite"/>
    </source>
</evidence>
<gene>
    <name evidence="2" type="ORF">X777_13216</name>
</gene>
<feature type="compositionally biased region" description="Polar residues" evidence="1">
    <location>
        <begin position="89"/>
        <end position="106"/>
    </location>
</feature>
<protein>
    <submittedName>
        <fullName evidence="2">Uncharacterized protein</fullName>
    </submittedName>
</protein>